<evidence type="ECO:0000256" key="1">
    <source>
        <dbReference type="SAM" id="MobiDB-lite"/>
    </source>
</evidence>
<dbReference type="PANTHER" id="PTHR34595">
    <property type="entry name" value="BLR5612 PROTEIN"/>
    <property type="match status" value="1"/>
</dbReference>
<keyword evidence="4" id="KW-1185">Reference proteome</keyword>
<dbReference type="InterPro" id="IPR051680">
    <property type="entry name" value="ATP-dep_Glu-Cys_Ligase-2"/>
</dbReference>
<proteinExistence type="predicted"/>
<evidence type="ECO:0000259" key="2">
    <source>
        <dbReference type="Pfam" id="PF14403"/>
    </source>
</evidence>
<evidence type="ECO:0000313" key="3">
    <source>
        <dbReference type="EMBL" id="QIN80294.1"/>
    </source>
</evidence>
<dbReference type="Proteomes" id="UP000502706">
    <property type="component" value="Chromosome"/>
</dbReference>
<dbReference type="SUPFAM" id="SSF56059">
    <property type="entry name" value="Glutathione synthetase ATP-binding domain-like"/>
    <property type="match status" value="1"/>
</dbReference>
<dbReference type="Pfam" id="PF14403">
    <property type="entry name" value="CP_ATPgrasp_2"/>
    <property type="match status" value="1"/>
</dbReference>
<sequence>MEAEKVGKRYYNEAFGQDGEARELYRPLLEALEGLGPEEVAERHGRANAKLRELGATFNLPDEGDEPDGDRILPADWTPRLIPKDHWEGLSAGLLQRGRAINAWLADLHEGRGDAVPDEVIGSSAFYAQGGGPSFGTSLPCPVRVYGPDVVHLGGGEYVVLEDNARLPSGVAYSEAVRRAGLAAFPELFEPYRVYGMYEYYRALRSALEAAAAPGIEEPGLAVVSGGRDDPAFFEHERIAATCGLKLLTLGELGLRGGEVFSRTDGSRVDVIYRRFDDGLLPNDLPELAEAYMRGRVDIVNSPGVGIADDKGVFPYVPAMIEHYLGEAPILPNAPPSPSSTPNSGRRPWNACRSSS</sequence>
<dbReference type="InterPro" id="IPR025841">
    <property type="entry name" value="CP_ATPgrasp_2"/>
</dbReference>
<organism evidence="3 4">
    <name type="scientific">Rubrobacter marinus</name>
    <dbReference type="NCBI Taxonomy" id="2653852"/>
    <lineage>
        <taxon>Bacteria</taxon>
        <taxon>Bacillati</taxon>
        <taxon>Actinomycetota</taxon>
        <taxon>Rubrobacteria</taxon>
        <taxon>Rubrobacterales</taxon>
        <taxon>Rubrobacteraceae</taxon>
        <taxon>Rubrobacter</taxon>
    </lineage>
</organism>
<name>A0A6G8Q1D3_9ACTN</name>
<evidence type="ECO:0000313" key="4">
    <source>
        <dbReference type="Proteomes" id="UP000502706"/>
    </source>
</evidence>
<protein>
    <recommendedName>
        <fullName evidence="2">Circularly permuted ATP-grasp type 2 domain-containing protein</fullName>
    </recommendedName>
</protein>
<dbReference type="KEGG" id="rmar:GBA65_19205"/>
<reference evidence="3 4" key="1">
    <citation type="submission" date="2019-10" db="EMBL/GenBank/DDBJ databases">
        <title>Rubrobacter sp nov SCSIO 52915 isolated from a deep-sea sediment in the South China Sea.</title>
        <authorList>
            <person name="Chen R.W."/>
        </authorList>
    </citation>
    <scope>NUCLEOTIDE SEQUENCE [LARGE SCALE GENOMIC DNA]</scope>
    <source>
        <strain evidence="3 4">SCSIO 52915</strain>
    </source>
</reference>
<accession>A0A6G8Q1D3</accession>
<dbReference type="EMBL" id="CP045121">
    <property type="protein sequence ID" value="QIN80294.1"/>
    <property type="molecule type" value="Genomic_DNA"/>
</dbReference>
<feature type="domain" description="Circularly permuted ATP-grasp type 2" evidence="2">
    <location>
        <begin position="79"/>
        <end position="335"/>
    </location>
</feature>
<dbReference type="Gene3D" id="3.40.50.11290">
    <property type="match status" value="1"/>
</dbReference>
<gene>
    <name evidence="3" type="ORF">GBA65_19205</name>
</gene>
<dbReference type="PANTHER" id="PTHR34595:SF7">
    <property type="entry name" value="SLL1039 PROTEIN"/>
    <property type="match status" value="1"/>
</dbReference>
<dbReference type="RefSeq" id="WP_166397965.1">
    <property type="nucleotide sequence ID" value="NZ_CP045121.1"/>
</dbReference>
<dbReference type="AlphaFoldDB" id="A0A6G8Q1D3"/>
<feature type="region of interest" description="Disordered" evidence="1">
    <location>
        <begin position="332"/>
        <end position="356"/>
    </location>
</feature>